<name>A0AA88ADT9_FICCA</name>
<dbReference type="Proteomes" id="UP001187192">
    <property type="component" value="Unassembled WGS sequence"/>
</dbReference>
<protein>
    <submittedName>
        <fullName evidence="2">Uncharacterized protein</fullName>
    </submittedName>
</protein>
<feature type="compositionally biased region" description="Low complexity" evidence="1">
    <location>
        <begin position="100"/>
        <end position="115"/>
    </location>
</feature>
<evidence type="ECO:0000313" key="2">
    <source>
        <dbReference type="EMBL" id="GMN42076.1"/>
    </source>
</evidence>
<evidence type="ECO:0000313" key="3">
    <source>
        <dbReference type="Proteomes" id="UP001187192"/>
    </source>
</evidence>
<dbReference type="EMBL" id="BTGU01000013">
    <property type="protein sequence ID" value="GMN42076.1"/>
    <property type="molecule type" value="Genomic_DNA"/>
</dbReference>
<feature type="region of interest" description="Disordered" evidence="1">
    <location>
        <begin position="90"/>
        <end position="121"/>
    </location>
</feature>
<evidence type="ECO:0000256" key="1">
    <source>
        <dbReference type="SAM" id="MobiDB-lite"/>
    </source>
</evidence>
<sequence>MLKANVRRPTLERNNGSLKEKDEKKKEKTSPGLLSKHLKRIYPIGLQKSNSSLSLSSLSLSLSENSNDSSLADFGSPLDNKISLALRLIAPPPRRKESPSPKNAQQHHQQTQEATSPEELRRCNWITKNSGKFFYH</sequence>
<organism evidence="2 3">
    <name type="scientific">Ficus carica</name>
    <name type="common">Common fig</name>
    <dbReference type="NCBI Taxonomy" id="3494"/>
    <lineage>
        <taxon>Eukaryota</taxon>
        <taxon>Viridiplantae</taxon>
        <taxon>Streptophyta</taxon>
        <taxon>Embryophyta</taxon>
        <taxon>Tracheophyta</taxon>
        <taxon>Spermatophyta</taxon>
        <taxon>Magnoliopsida</taxon>
        <taxon>eudicotyledons</taxon>
        <taxon>Gunneridae</taxon>
        <taxon>Pentapetalae</taxon>
        <taxon>rosids</taxon>
        <taxon>fabids</taxon>
        <taxon>Rosales</taxon>
        <taxon>Moraceae</taxon>
        <taxon>Ficeae</taxon>
        <taxon>Ficus</taxon>
    </lineage>
</organism>
<comment type="caution">
    <text evidence="2">The sequence shown here is derived from an EMBL/GenBank/DDBJ whole genome shotgun (WGS) entry which is preliminary data.</text>
</comment>
<feature type="compositionally biased region" description="Basic and acidic residues" evidence="1">
    <location>
        <begin position="18"/>
        <end position="29"/>
    </location>
</feature>
<accession>A0AA88ADT9</accession>
<proteinExistence type="predicted"/>
<keyword evidence="3" id="KW-1185">Reference proteome</keyword>
<gene>
    <name evidence="2" type="ORF">TIFTF001_011308</name>
</gene>
<feature type="region of interest" description="Disordered" evidence="1">
    <location>
        <begin position="1"/>
        <end position="36"/>
    </location>
</feature>
<reference evidence="2" key="1">
    <citation type="submission" date="2023-07" db="EMBL/GenBank/DDBJ databases">
        <title>draft genome sequence of fig (Ficus carica).</title>
        <authorList>
            <person name="Takahashi T."/>
            <person name="Nishimura K."/>
        </authorList>
    </citation>
    <scope>NUCLEOTIDE SEQUENCE</scope>
</reference>
<dbReference type="AlphaFoldDB" id="A0AA88ADT9"/>